<dbReference type="Proteomes" id="UP001148838">
    <property type="component" value="Unassembled WGS sequence"/>
</dbReference>
<sequence length="391" mass="44640">MRRKNAEEDSIHVVPYKIHGEWKAMLRGVFGSFCIAPRRSVLLLRGSAFIIGMHCAGRRRPFANYWAIVCTNARFDDFDTDVDRDSDFSNVRFDDFDANDKSHGCGNGYMMIGRIDRQTNRQTDRLIQKALQKLRNENIGISLGNGKINLLASADNIALLGQTEDDIKKLSKLLVEETRITGLNINSDKTKYMNISRSSNNRGEEHRLRVFENKVLRKIFGAKRDEVTGEWRKLHNAELHAMYSSPDLIRNIKSRRLRWAGHVAHMGESRNAYRVLVGRLKGKRPLGRPRRRWEDNIKMDFREVGCDDRDWINLAQDRTDDKDGCNDDNDDDDDSGDDGDSVDNNDLCDRIDPAVTSIQTPHETMSGRSRGHQPKTPVTMGPVRLAARTNA</sequence>
<organism evidence="2 3">
    <name type="scientific">Periplaneta americana</name>
    <name type="common">American cockroach</name>
    <name type="synonym">Blatta americana</name>
    <dbReference type="NCBI Taxonomy" id="6978"/>
    <lineage>
        <taxon>Eukaryota</taxon>
        <taxon>Metazoa</taxon>
        <taxon>Ecdysozoa</taxon>
        <taxon>Arthropoda</taxon>
        <taxon>Hexapoda</taxon>
        <taxon>Insecta</taxon>
        <taxon>Pterygota</taxon>
        <taxon>Neoptera</taxon>
        <taxon>Polyneoptera</taxon>
        <taxon>Dictyoptera</taxon>
        <taxon>Blattodea</taxon>
        <taxon>Blattoidea</taxon>
        <taxon>Blattidae</taxon>
        <taxon>Blattinae</taxon>
        <taxon>Periplaneta</taxon>
    </lineage>
</organism>
<keyword evidence="3" id="KW-1185">Reference proteome</keyword>
<reference evidence="2 3" key="1">
    <citation type="journal article" date="2022" name="Allergy">
        <title>Genome assembly and annotation of Periplaneta americana reveal a comprehensive cockroach allergen profile.</title>
        <authorList>
            <person name="Wang L."/>
            <person name="Xiong Q."/>
            <person name="Saelim N."/>
            <person name="Wang L."/>
            <person name="Nong W."/>
            <person name="Wan A.T."/>
            <person name="Shi M."/>
            <person name="Liu X."/>
            <person name="Cao Q."/>
            <person name="Hui J.H.L."/>
            <person name="Sookrung N."/>
            <person name="Leung T.F."/>
            <person name="Tungtrongchitr A."/>
            <person name="Tsui S.K.W."/>
        </authorList>
    </citation>
    <scope>NUCLEOTIDE SEQUENCE [LARGE SCALE GENOMIC DNA]</scope>
    <source>
        <strain evidence="2">PWHHKU_190912</strain>
    </source>
</reference>
<feature type="region of interest" description="Disordered" evidence="1">
    <location>
        <begin position="317"/>
        <end position="391"/>
    </location>
</feature>
<gene>
    <name evidence="2" type="ORF">ANN_18540</name>
</gene>
<dbReference type="EMBL" id="JAJSOF020000023">
    <property type="protein sequence ID" value="KAJ4435918.1"/>
    <property type="molecule type" value="Genomic_DNA"/>
</dbReference>
<proteinExistence type="predicted"/>
<evidence type="ECO:0000313" key="3">
    <source>
        <dbReference type="Proteomes" id="UP001148838"/>
    </source>
</evidence>
<evidence type="ECO:0000313" key="2">
    <source>
        <dbReference type="EMBL" id="KAJ4435918.1"/>
    </source>
</evidence>
<evidence type="ECO:0008006" key="4">
    <source>
        <dbReference type="Google" id="ProtNLM"/>
    </source>
</evidence>
<comment type="caution">
    <text evidence="2">The sequence shown here is derived from an EMBL/GenBank/DDBJ whole genome shotgun (WGS) entry which is preliminary data.</text>
</comment>
<evidence type="ECO:0000256" key="1">
    <source>
        <dbReference type="SAM" id="MobiDB-lite"/>
    </source>
</evidence>
<dbReference type="PANTHER" id="PTHR47027:SF20">
    <property type="entry name" value="REVERSE TRANSCRIPTASE-LIKE PROTEIN WITH RNA-DIRECTED DNA POLYMERASE DOMAIN"/>
    <property type="match status" value="1"/>
</dbReference>
<feature type="compositionally biased region" description="Acidic residues" evidence="1">
    <location>
        <begin position="326"/>
        <end position="343"/>
    </location>
</feature>
<name>A0ABQ8SPP5_PERAM</name>
<protein>
    <recommendedName>
        <fullName evidence="4">Reverse transcriptase domain-containing protein</fullName>
    </recommendedName>
</protein>
<accession>A0ABQ8SPP5</accession>
<feature type="compositionally biased region" description="Polar residues" evidence="1">
    <location>
        <begin position="356"/>
        <end position="367"/>
    </location>
</feature>
<dbReference type="PANTHER" id="PTHR47027">
    <property type="entry name" value="REVERSE TRANSCRIPTASE DOMAIN-CONTAINING PROTEIN"/>
    <property type="match status" value="1"/>
</dbReference>